<dbReference type="InterPro" id="IPR002347">
    <property type="entry name" value="SDR_fam"/>
</dbReference>
<sequence length="393" mass="44713">MTPFLSDALNIRNNTTAANFKQNVVSYCGSFKCYTLRKIVYNFPPNIRLLGTNPRMDQLYSFVSVCFLCPYTWIVVAVGALYIIKREYFGHCKCTLEDRLDGKTVIVTGCNTGIGLETVNELAHRGARVIMACRDLRKCESARQELLTRTCNEKPSVFSVHLEPDQLICEELDLESPKSIREFANRIINREKSIPILINNAGADFPEKIYDELGTEKHLKVNHLGHFLLTKLLKPCLKASDGELCRVIILSSLSHWFAKLHPNSGFLSGVGSGYAISKLINVIHAREICKRWSEDGIISVSVHPGLVRTSIFRSCKWKYFLVYYLFRWLTKTSREGAQTTVFCALDKNLISGAFYSECRPRRCNSQALNDEICNHVWKTSEALIDEWESFGQK</sequence>
<dbReference type="PANTHER" id="PTHR43157:SF31">
    <property type="entry name" value="PHOSPHATIDYLINOSITOL-GLYCAN BIOSYNTHESIS CLASS F PROTEIN"/>
    <property type="match status" value="1"/>
</dbReference>
<dbReference type="PRINTS" id="PR00081">
    <property type="entry name" value="GDHRDH"/>
</dbReference>
<evidence type="ECO:0000313" key="4">
    <source>
        <dbReference type="WBParaSite" id="SRDH1_11910.1"/>
    </source>
</evidence>
<keyword evidence="2" id="KW-0812">Transmembrane</keyword>
<proteinExistence type="predicted"/>
<evidence type="ECO:0000313" key="3">
    <source>
        <dbReference type="Proteomes" id="UP000050792"/>
    </source>
</evidence>
<dbReference type="Proteomes" id="UP000050792">
    <property type="component" value="Unassembled WGS sequence"/>
</dbReference>
<keyword evidence="1" id="KW-0560">Oxidoreductase</keyword>
<dbReference type="Gene3D" id="3.40.50.720">
    <property type="entry name" value="NAD(P)-binding Rossmann-like Domain"/>
    <property type="match status" value="1"/>
</dbReference>
<keyword evidence="2" id="KW-1133">Transmembrane helix</keyword>
<reference evidence="3" key="1">
    <citation type="submission" date="2022-06" db="EMBL/GenBank/DDBJ databases">
        <authorList>
            <person name="Berger JAMES D."/>
            <person name="Berger JAMES D."/>
        </authorList>
    </citation>
    <scope>NUCLEOTIDE SEQUENCE [LARGE SCALE GENOMIC DNA]</scope>
</reference>
<protein>
    <submittedName>
        <fullName evidence="4">Retinol dehydrogenase 12</fullName>
    </submittedName>
</protein>
<evidence type="ECO:0000256" key="2">
    <source>
        <dbReference type="SAM" id="Phobius"/>
    </source>
</evidence>
<organism evidence="3 4">
    <name type="scientific">Schistosoma rodhaini</name>
    <dbReference type="NCBI Taxonomy" id="6188"/>
    <lineage>
        <taxon>Eukaryota</taxon>
        <taxon>Metazoa</taxon>
        <taxon>Spiralia</taxon>
        <taxon>Lophotrochozoa</taxon>
        <taxon>Platyhelminthes</taxon>
        <taxon>Trematoda</taxon>
        <taxon>Digenea</taxon>
        <taxon>Strigeidida</taxon>
        <taxon>Schistosomatoidea</taxon>
        <taxon>Schistosomatidae</taxon>
        <taxon>Schistosoma</taxon>
    </lineage>
</organism>
<dbReference type="WBParaSite" id="SRDH1_11910.1">
    <property type="protein sequence ID" value="SRDH1_11910.1"/>
    <property type="gene ID" value="SRDH1_11910"/>
</dbReference>
<dbReference type="GO" id="GO:0016491">
    <property type="term" value="F:oxidoreductase activity"/>
    <property type="evidence" value="ECO:0007669"/>
    <property type="project" value="UniProtKB-KW"/>
</dbReference>
<accession>A0AA85EKH4</accession>
<dbReference type="InterPro" id="IPR036291">
    <property type="entry name" value="NAD(P)-bd_dom_sf"/>
</dbReference>
<dbReference type="SUPFAM" id="SSF51735">
    <property type="entry name" value="NAD(P)-binding Rossmann-fold domains"/>
    <property type="match status" value="1"/>
</dbReference>
<evidence type="ECO:0000256" key="1">
    <source>
        <dbReference type="ARBA" id="ARBA00023002"/>
    </source>
</evidence>
<keyword evidence="2" id="KW-0472">Membrane</keyword>
<dbReference type="PANTHER" id="PTHR43157">
    <property type="entry name" value="PHOSPHATIDYLINOSITOL-GLYCAN BIOSYNTHESIS CLASS F PROTEIN-RELATED"/>
    <property type="match status" value="1"/>
</dbReference>
<reference evidence="4" key="2">
    <citation type="submission" date="2023-11" db="UniProtKB">
        <authorList>
            <consortium name="WormBaseParasite"/>
        </authorList>
    </citation>
    <scope>IDENTIFICATION</scope>
</reference>
<name>A0AA85EKH4_9TREM</name>
<keyword evidence="3" id="KW-1185">Reference proteome</keyword>
<feature type="transmembrane region" description="Helical" evidence="2">
    <location>
        <begin position="59"/>
        <end position="84"/>
    </location>
</feature>
<dbReference type="Pfam" id="PF00106">
    <property type="entry name" value="adh_short"/>
    <property type="match status" value="1"/>
</dbReference>
<dbReference type="AlphaFoldDB" id="A0AA85EKH4"/>